<evidence type="ECO:0000313" key="4">
    <source>
        <dbReference type="EMBL" id="MBO8443890.1"/>
    </source>
</evidence>
<proteinExistence type="inferred from homology"/>
<protein>
    <submittedName>
        <fullName evidence="4">V-type ATPase subunit</fullName>
    </submittedName>
</protein>
<dbReference type="InterPro" id="IPR050873">
    <property type="entry name" value="V-ATPase_V0D/AC39_subunit"/>
</dbReference>
<evidence type="ECO:0000256" key="2">
    <source>
        <dbReference type="ARBA" id="ARBA00022448"/>
    </source>
</evidence>
<name>A0A9D9EBR6_9SPIR</name>
<accession>A0A9D9EBR6</accession>
<dbReference type="Proteomes" id="UP000823633">
    <property type="component" value="Unassembled WGS sequence"/>
</dbReference>
<dbReference type="EMBL" id="JADIMU010000063">
    <property type="protein sequence ID" value="MBO8443890.1"/>
    <property type="molecule type" value="Genomic_DNA"/>
</dbReference>
<keyword evidence="3" id="KW-0406">Ion transport</keyword>
<comment type="similarity">
    <text evidence="1">Belongs to the V-ATPase V0D/AC39 subunit family.</text>
</comment>
<dbReference type="Pfam" id="PF01992">
    <property type="entry name" value="vATP-synt_AC39"/>
    <property type="match status" value="1"/>
</dbReference>
<comment type="caution">
    <text evidence="4">The sequence shown here is derived from an EMBL/GenBank/DDBJ whole genome shotgun (WGS) entry which is preliminary data.</text>
</comment>
<dbReference type="Gene3D" id="1.20.1690.10">
    <property type="entry name" value="V-type ATP synthase subunit C domain"/>
    <property type="match status" value="2"/>
</dbReference>
<evidence type="ECO:0000256" key="3">
    <source>
        <dbReference type="ARBA" id="ARBA00023065"/>
    </source>
</evidence>
<evidence type="ECO:0000313" key="5">
    <source>
        <dbReference type="Proteomes" id="UP000823633"/>
    </source>
</evidence>
<dbReference type="Gene3D" id="1.10.132.50">
    <property type="entry name" value="ATP synthase (C/AC39) subunit, domain 3"/>
    <property type="match status" value="1"/>
</dbReference>
<dbReference type="InterPro" id="IPR036079">
    <property type="entry name" value="ATPase_csu/dsu_sf"/>
</dbReference>
<keyword evidence="2" id="KW-0813">Transport</keyword>
<dbReference type="InterPro" id="IPR044911">
    <property type="entry name" value="V-type_ATPase_csu/dsu_dom_3"/>
</dbReference>
<reference evidence="4" key="2">
    <citation type="journal article" date="2021" name="PeerJ">
        <title>Extensive microbial diversity within the chicken gut microbiome revealed by metagenomics and culture.</title>
        <authorList>
            <person name="Gilroy R."/>
            <person name="Ravi A."/>
            <person name="Getino M."/>
            <person name="Pursley I."/>
            <person name="Horton D.L."/>
            <person name="Alikhan N.F."/>
            <person name="Baker D."/>
            <person name="Gharbi K."/>
            <person name="Hall N."/>
            <person name="Watson M."/>
            <person name="Adriaenssens E.M."/>
            <person name="Foster-Nyarko E."/>
            <person name="Jarju S."/>
            <person name="Secka A."/>
            <person name="Antonio M."/>
            <person name="Oren A."/>
            <person name="Chaudhuri R.R."/>
            <person name="La Ragione R."/>
            <person name="Hildebrand F."/>
            <person name="Pallen M.J."/>
        </authorList>
    </citation>
    <scope>NUCLEOTIDE SEQUENCE</scope>
    <source>
        <strain evidence="4">11167</strain>
    </source>
</reference>
<reference evidence="4" key="1">
    <citation type="submission" date="2020-10" db="EMBL/GenBank/DDBJ databases">
        <authorList>
            <person name="Gilroy R."/>
        </authorList>
    </citation>
    <scope>NUCLEOTIDE SEQUENCE</scope>
    <source>
        <strain evidence="4">11167</strain>
    </source>
</reference>
<evidence type="ECO:0000256" key="1">
    <source>
        <dbReference type="ARBA" id="ARBA00006709"/>
    </source>
</evidence>
<dbReference type="PANTHER" id="PTHR38682:SF1">
    <property type="entry name" value="V-TYPE ATP SYNTHASE SUBUNIT C"/>
    <property type="match status" value="1"/>
</dbReference>
<dbReference type="PANTHER" id="PTHR38682">
    <property type="entry name" value="V-TYPE ATP SYNTHASE SUBUNIT C"/>
    <property type="match status" value="1"/>
</dbReference>
<dbReference type="SUPFAM" id="SSF103486">
    <property type="entry name" value="V-type ATP synthase subunit C"/>
    <property type="match status" value="1"/>
</dbReference>
<gene>
    <name evidence="4" type="ORF">IAC42_09085</name>
</gene>
<organism evidence="4 5">
    <name type="scientific">Candidatus Aphodenecus pullistercoris</name>
    <dbReference type="NCBI Taxonomy" id="2840669"/>
    <lineage>
        <taxon>Bacteria</taxon>
        <taxon>Pseudomonadati</taxon>
        <taxon>Spirochaetota</taxon>
        <taxon>Spirochaetia</taxon>
        <taxon>Spirochaetales</taxon>
        <taxon>Candidatus Aphodenecus</taxon>
    </lineage>
</organism>
<dbReference type="InterPro" id="IPR035067">
    <property type="entry name" value="V-type_ATPase_csu/dsu"/>
</dbReference>
<dbReference type="InterPro" id="IPR002843">
    <property type="entry name" value="ATPase_V0-cplx_csu/dsu"/>
</dbReference>
<dbReference type="GO" id="GO:0046961">
    <property type="term" value="F:proton-transporting ATPase activity, rotational mechanism"/>
    <property type="evidence" value="ECO:0007669"/>
    <property type="project" value="InterPro"/>
</dbReference>
<sequence length="363" mass="41641">MDNVSRYGYINAKLRARIGAILSSSLLESMIKAPRLPDAVSLLSGTQYDCLSEVFRRTGDLQQVELEIFSREIKIQRDIIRALSGSPADFVTTLLEKSEIENIKNAIRLWYSAKVLNHSMSYRASYIYRDRIVNDIDWTRIINALTWDEIASAFRDSVYAPVFQTHGGEEIQNNGLFSFEIGLDHLWFERVYAGLAHLSRADREVATRIYDVDVDLKNILNLIRYGFYHKAPSATVEGIFIPHGSLYALLEKKMRSSQLSFADARQVVSRKYPEVGAMMMDMESKDEMGGKASGLAYDTLAIENYLARHRRRSYRRILSLDPFTIGTILSYIHLCTSTDNTIKGILEAKYYGWDEERIRRELN</sequence>
<dbReference type="AlphaFoldDB" id="A0A9D9EBR6"/>